<proteinExistence type="predicted"/>
<keyword evidence="3" id="KW-1185">Reference proteome</keyword>
<protein>
    <submittedName>
        <fullName evidence="2">Uncharacterized protein</fullName>
    </submittedName>
</protein>
<sequence length="228" mass="25197">MISNEEITSTSGEVICHATETLHSFCGHIITDFKHHSPVCISKQNLSRPSTRSGRSRSSTLTSIASSIVEVSTERVQSRPGTAQSKRSEDGTFTRLSRAVSLKASSVFRNNSLRSLAGSITGRRETPDDPAYTFSFSARVSCPQLLIQPLHSPFPCPPCADIWGVGPRGTGKEGTEREMTAEEEIELENKMFRLKPMMQEWAAKMNAWDCGERALKKGGKLMMEDSER</sequence>
<gene>
    <name evidence="2" type="ORF">EYC84_006256</name>
</gene>
<dbReference type="Proteomes" id="UP000322873">
    <property type="component" value="Unassembled WGS sequence"/>
</dbReference>
<evidence type="ECO:0000313" key="2">
    <source>
        <dbReference type="EMBL" id="KAA8576094.1"/>
    </source>
</evidence>
<reference evidence="2 3" key="1">
    <citation type="submission" date="2019-06" db="EMBL/GenBank/DDBJ databases">
        <title>Genome Sequence of the Brown Rot Fungal Pathogen Monilinia fructicola.</title>
        <authorList>
            <person name="De Miccolis Angelini R.M."/>
            <person name="Landi L."/>
            <person name="Abate D."/>
            <person name="Pollastro S."/>
            <person name="Romanazzi G."/>
            <person name="Faretra F."/>
        </authorList>
    </citation>
    <scope>NUCLEOTIDE SEQUENCE [LARGE SCALE GENOMIC DNA]</scope>
    <source>
        <strain evidence="2 3">Mfrc123</strain>
    </source>
</reference>
<accession>A0A5M9K2S7</accession>
<dbReference type="OrthoDB" id="3500541at2759"/>
<organism evidence="2 3">
    <name type="scientific">Monilinia fructicola</name>
    <name type="common">Brown rot fungus</name>
    <name type="synonym">Ciboria fructicola</name>
    <dbReference type="NCBI Taxonomy" id="38448"/>
    <lineage>
        <taxon>Eukaryota</taxon>
        <taxon>Fungi</taxon>
        <taxon>Dikarya</taxon>
        <taxon>Ascomycota</taxon>
        <taxon>Pezizomycotina</taxon>
        <taxon>Leotiomycetes</taxon>
        <taxon>Helotiales</taxon>
        <taxon>Sclerotiniaceae</taxon>
        <taxon>Monilinia</taxon>
    </lineage>
</organism>
<evidence type="ECO:0000313" key="3">
    <source>
        <dbReference type="Proteomes" id="UP000322873"/>
    </source>
</evidence>
<evidence type="ECO:0000256" key="1">
    <source>
        <dbReference type="SAM" id="MobiDB-lite"/>
    </source>
</evidence>
<feature type="region of interest" description="Disordered" evidence="1">
    <location>
        <begin position="72"/>
        <end position="92"/>
    </location>
</feature>
<dbReference type="VEuPathDB" id="FungiDB:MFRU_009g00470"/>
<name>A0A5M9K2S7_MONFR</name>
<dbReference type="AlphaFoldDB" id="A0A5M9K2S7"/>
<dbReference type="EMBL" id="VICG01000001">
    <property type="protein sequence ID" value="KAA8576094.1"/>
    <property type="molecule type" value="Genomic_DNA"/>
</dbReference>
<comment type="caution">
    <text evidence="2">The sequence shown here is derived from an EMBL/GenBank/DDBJ whole genome shotgun (WGS) entry which is preliminary data.</text>
</comment>